<evidence type="ECO:0000256" key="1">
    <source>
        <dbReference type="ARBA" id="ARBA00022741"/>
    </source>
</evidence>
<sequence length="328" mass="37562">MTEQNEQDPQRLSSRSGATFVFREDGPMARILDRVERYAPLEHPVLITGETGTGKEQVARLLHAHSRRPGRLVSVNLSAIPHDLIENELFGHTRGAFTGADATTVGYVERAGEGTLFLDEIGEIPLPYQVKLLRLIQEGEFEKVGSQRTQKSTARFVFATNRNLEDEVRRKNFRTDLYYRISSFTLHVPSLRERKDDIPLLIDHFLWFACSAAGRPLMNISSAALERLLKYDWPGNVRELENIIYRLVALVDGNIILPEHLPDIFRDDLFISKQKELDFHKRRAKEIERELFQMAMIRSGGNIKQAAQLLGMSRTTLQYRMQKAGDDD</sequence>
<dbReference type="PROSITE" id="PS00688">
    <property type="entry name" value="SIGMA54_INTERACT_3"/>
    <property type="match status" value="1"/>
</dbReference>
<dbReference type="PROSITE" id="PS00675">
    <property type="entry name" value="SIGMA54_INTERACT_1"/>
    <property type="match status" value="1"/>
</dbReference>
<accession>A0A833GYW0</accession>
<dbReference type="GO" id="GO:0005524">
    <property type="term" value="F:ATP binding"/>
    <property type="evidence" value="ECO:0007669"/>
    <property type="project" value="UniProtKB-KW"/>
</dbReference>
<evidence type="ECO:0000256" key="3">
    <source>
        <dbReference type="ARBA" id="ARBA00023015"/>
    </source>
</evidence>
<dbReference type="InterPro" id="IPR027417">
    <property type="entry name" value="P-loop_NTPase"/>
</dbReference>
<dbReference type="InterPro" id="IPR009057">
    <property type="entry name" value="Homeodomain-like_sf"/>
</dbReference>
<dbReference type="PANTHER" id="PTHR32071">
    <property type="entry name" value="TRANSCRIPTIONAL REGULATORY PROTEIN"/>
    <property type="match status" value="1"/>
</dbReference>
<dbReference type="Gene3D" id="1.10.8.60">
    <property type="match status" value="1"/>
</dbReference>
<dbReference type="EMBL" id="WBUI01000020">
    <property type="protein sequence ID" value="KAB2930506.1"/>
    <property type="molecule type" value="Genomic_DNA"/>
</dbReference>
<dbReference type="GO" id="GO:0006355">
    <property type="term" value="P:regulation of DNA-templated transcription"/>
    <property type="evidence" value="ECO:0007669"/>
    <property type="project" value="InterPro"/>
</dbReference>
<dbReference type="FunFam" id="3.40.50.300:FF:000006">
    <property type="entry name" value="DNA-binding transcriptional regulator NtrC"/>
    <property type="match status" value="1"/>
</dbReference>
<dbReference type="InterPro" id="IPR025944">
    <property type="entry name" value="Sigma_54_int_dom_CS"/>
</dbReference>
<dbReference type="SMART" id="SM00382">
    <property type="entry name" value="AAA"/>
    <property type="match status" value="1"/>
</dbReference>
<dbReference type="SUPFAM" id="SSF46689">
    <property type="entry name" value="Homeodomain-like"/>
    <property type="match status" value="1"/>
</dbReference>
<keyword evidence="4" id="KW-0804">Transcription</keyword>
<keyword evidence="2" id="KW-0067">ATP-binding</keyword>
<dbReference type="AlphaFoldDB" id="A0A833GYW0"/>
<dbReference type="Proteomes" id="UP000460298">
    <property type="component" value="Unassembled WGS sequence"/>
</dbReference>
<dbReference type="PRINTS" id="PR01590">
    <property type="entry name" value="HTHFIS"/>
</dbReference>
<keyword evidence="3" id="KW-0805">Transcription regulation</keyword>
<dbReference type="InterPro" id="IPR058031">
    <property type="entry name" value="AAA_lid_NorR"/>
</dbReference>
<feature type="domain" description="Sigma-54 factor interaction" evidence="5">
    <location>
        <begin position="21"/>
        <end position="249"/>
    </location>
</feature>
<evidence type="ECO:0000259" key="5">
    <source>
        <dbReference type="PROSITE" id="PS50045"/>
    </source>
</evidence>
<dbReference type="GO" id="GO:0043565">
    <property type="term" value="F:sequence-specific DNA binding"/>
    <property type="evidence" value="ECO:0007669"/>
    <property type="project" value="InterPro"/>
</dbReference>
<keyword evidence="1" id="KW-0547">Nucleotide-binding</keyword>
<dbReference type="InterPro" id="IPR002197">
    <property type="entry name" value="HTH_Fis"/>
</dbReference>
<dbReference type="SUPFAM" id="SSF52540">
    <property type="entry name" value="P-loop containing nucleoside triphosphate hydrolases"/>
    <property type="match status" value="1"/>
</dbReference>
<dbReference type="InterPro" id="IPR025662">
    <property type="entry name" value="Sigma_54_int_dom_ATP-bd_1"/>
</dbReference>
<dbReference type="Pfam" id="PF00158">
    <property type="entry name" value="Sigma54_activat"/>
    <property type="match status" value="1"/>
</dbReference>
<evidence type="ECO:0000256" key="4">
    <source>
        <dbReference type="ARBA" id="ARBA00023163"/>
    </source>
</evidence>
<organism evidence="6 7">
    <name type="scientific">Leptonema illini</name>
    <dbReference type="NCBI Taxonomy" id="183"/>
    <lineage>
        <taxon>Bacteria</taxon>
        <taxon>Pseudomonadati</taxon>
        <taxon>Spirochaetota</taxon>
        <taxon>Spirochaetia</taxon>
        <taxon>Leptospirales</taxon>
        <taxon>Leptospiraceae</taxon>
        <taxon>Leptonema</taxon>
    </lineage>
</organism>
<dbReference type="Gene3D" id="3.40.50.300">
    <property type="entry name" value="P-loop containing nucleotide triphosphate hydrolases"/>
    <property type="match status" value="1"/>
</dbReference>
<dbReference type="Pfam" id="PF02954">
    <property type="entry name" value="HTH_8"/>
    <property type="match status" value="1"/>
</dbReference>
<dbReference type="CDD" id="cd00009">
    <property type="entry name" value="AAA"/>
    <property type="match status" value="1"/>
</dbReference>
<dbReference type="InterPro" id="IPR002078">
    <property type="entry name" value="Sigma_54_int"/>
</dbReference>
<dbReference type="InterPro" id="IPR003593">
    <property type="entry name" value="AAA+_ATPase"/>
</dbReference>
<name>A0A833GYW0_9LEPT</name>
<evidence type="ECO:0000256" key="2">
    <source>
        <dbReference type="ARBA" id="ARBA00022840"/>
    </source>
</evidence>
<dbReference type="Pfam" id="PF25601">
    <property type="entry name" value="AAA_lid_14"/>
    <property type="match status" value="1"/>
</dbReference>
<reference evidence="6 7" key="1">
    <citation type="submission" date="2019-10" db="EMBL/GenBank/DDBJ databases">
        <title>Extracellular Electron Transfer in a Candidatus Methanoperedens spp. Enrichment Culture.</title>
        <authorList>
            <person name="Berger S."/>
            <person name="Rangel Shaw D."/>
            <person name="Berben T."/>
            <person name="In 'T Zandt M."/>
            <person name="Frank J."/>
            <person name="Reimann J."/>
            <person name="Jetten M.S.M."/>
            <person name="Welte C.U."/>
        </authorList>
    </citation>
    <scope>NUCLEOTIDE SEQUENCE [LARGE SCALE GENOMIC DNA]</scope>
    <source>
        <strain evidence="6">SB12</strain>
    </source>
</reference>
<dbReference type="PROSITE" id="PS50045">
    <property type="entry name" value="SIGMA54_INTERACT_4"/>
    <property type="match status" value="1"/>
</dbReference>
<evidence type="ECO:0000313" key="7">
    <source>
        <dbReference type="Proteomes" id="UP000460298"/>
    </source>
</evidence>
<dbReference type="Gene3D" id="1.10.10.60">
    <property type="entry name" value="Homeodomain-like"/>
    <property type="match status" value="1"/>
</dbReference>
<evidence type="ECO:0000313" key="6">
    <source>
        <dbReference type="EMBL" id="KAB2930506.1"/>
    </source>
</evidence>
<proteinExistence type="predicted"/>
<comment type="caution">
    <text evidence="6">The sequence shown here is derived from an EMBL/GenBank/DDBJ whole genome shotgun (WGS) entry which is preliminary data.</text>
</comment>
<gene>
    <name evidence="6" type="ORF">F9K24_16760</name>
</gene>
<protein>
    <submittedName>
        <fullName evidence="6">Sigma-54-dependent Fis family transcriptional regulator</fullName>
    </submittedName>
</protein>